<gene>
    <name evidence="3" type="ORF">CFP75_14350</name>
</gene>
<dbReference type="EMBL" id="NMQU01000035">
    <property type="protein sequence ID" value="OXM51152.1"/>
    <property type="molecule type" value="Genomic_DNA"/>
</dbReference>
<evidence type="ECO:0000256" key="1">
    <source>
        <dbReference type="SAM" id="MobiDB-lite"/>
    </source>
</evidence>
<feature type="region of interest" description="Disordered" evidence="1">
    <location>
        <begin position="1"/>
        <end position="58"/>
    </location>
</feature>
<keyword evidence="2" id="KW-0472">Membrane</keyword>
<evidence type="ECO:0008006" key="5">
    <source>
        <dbReference type="Google" id="ProtNLM"/>
    </source>
</evidence>
<organism evidence="3 4">
    <name type="scientific">Amycolatopsis alba DSM 44262</name>
    <dbReference type="NCBI Taxonomy" id="1125972"/>
    <lineage>
        <taxon>Bacteria</taxon>
        <taxon>Bacillati</taxon>
        <taxon>Actinomycetota</taxon>
        <taxon>Actinomycetes</taxon>
        <taxon>Pseudonocardiales</taxon>
        <taxon>Pseudonocardiaceae</taxon>
        <taxon>Amycolatopsis</taxon>
    </lineage>
</organism>
<dbReference type="OrthoDB" id="3628053at2"/>
<keyword evidence="4" id="KW-1185">Reference proteome</keyword>
<accession>A0A229RWX4</accession>
<evidence type="ECO:0000313" key="3">
    <source>
        <dbReference type="EMBL" id="OXM51152.1"/>
    </source>
</evidence>
<feature type="transmembrane region" description="Helical" evidence="2">
    <location>
        <begin position="64"/>
        <end position="92"/>
    </location>
</feature>
<protein>
    <recommendedName>
        <fullName evidence="5">DUF4878 domain-containing protein</fullName>
    </recommendedName>
</protein>
<dbReference type="RefSeq" id="WP_026467695.1">
    <property type="nucleotide sequence ID" value="NZ_KB913032.1"/>
</dbReference>
<dbReference type="Proteomes" id="UP000215563">
    <property type="component" value="Unassembled WGS sequence"/>
</dbReference>
<keyword evidence="2" id="KW-1133">Transmembrane helix</keyword>
<dbReference type="AlphaFoldDB" id="A0A229RWX4"/>
<evidence type="ECO:0000313" key="4">
    <source>
        <dbReference type="Proteomes" id="UP000215563"/>
    </source>
</evidence>
<proteinExistence type="predicted"/>
<dbReference type="SUPFAM" id="SSF81995">
    <property type="entry name" value="beta-sandwich domain of Sec23/24"/>
    <property type="match status" value="1"/>
</dbReference>
<reference evidence="3 4" key="1">
    <citation type="submission" date="2017-07" db="EMBL/GenBank/DDBJ databases">
        <title>Amycolatopsis alba DSM 44262 Genome sequencing and assembly.</title>
        <authorList>
            <person name="Kaur N."/>
            <person name="Mayilraj S."/>
        </authorList>
    </citation>
    <scope>NUCLEOTIDE SEQUENCE [LARGE SCALE GENOMIC DNA]</scope>
    <source>
        <strain evidence="3 4">DSM 44262</strain>
    </source>
</reference>
<name>A0A229RWX4_AMYAL</name>
<feature type="compositionally biased region" description="Low complexity" evidence="1">
    <location>
        <begin position="1"/>
        <end position="40"/>
    </location>
</feature>
<keyword evidence="2" id="KW-0812">Transmembrane</keyword>
<comment type="caution">
    <text evidence="3">The sequence shown here is derived from an EMBL/GenBank/DDBJ whole genome shotgun (WGS) entry which is preliminary data.</text>
</comment>
<evidence type="ECO:0000256" key="2">
    <source>
        <dbReference type="SAM" id="Phobius"/>
    </source>
</evidence>
<sequence>MSYPQGPQGPQWGQGQPQQGYPQQPHPQQQQYPQQQYPQQGYPPPGYGGPQFPGQQPPKKGNGLLIGLIAGGGALVVVVFVILAFVAPGFLLSDKKSSNSASATETPLSLDWGPVLAGKFMLAVFGDEPDKAAESACADAKDKVREAAKAFGDKNASLTAKEPKEVSPNLLMVTMSGRLNYESDFTATMEVRRESGDKYCISAVYPLPPVN</sequence>